<comment type="similarity">
    <text evidence="2 5">Belongs to the HSF family.</text>
</comment>
<reference evidence="7" key="1">
    <citation type="submission" date="2025-08" db="UniProtKB">
        <authorList>
            <consortium name="Ensembl"/>
        </authorList>
    </citation>
    <scope>IDENTIFICATION</scope>
</reference>
<dbReference type="Pfam" id="PF00447">
    <property type="entry name" value="HSF_DNA-bind"/>
    <property type="match status" value="1"/>
</dbReference>
<dbReference type="SUPFAM" id="SSF46785">
    <property type="entry name" value="Winged helix' DNA-binding domain"/>
    <property type="match status" value="1"/>
</dbReference>
<dbReference type="InterPro" id="IPR036390">
    <property type="entry name" value="WH_DNA-bd_sf"/>
</dbReference>
<dbReference type="Gene3D" id="1.10.10.10">
    <property type="entry name" value="Winged helix-like DNA-binding domain superfamily/Winged helix DNA-binding domain"/>
    <property type="match status" value="1"/>
</dbReference>
<dbReference type="InterPro" id="IPR000232">
    <property type="entry name" value="HSF_DNA-bd"/>
</dbReference>
<dbReference type="Proteomes" id="UP000261640">
    <property type="component" value="Unplaced"/>
</dbReference>
<evidence type="ECO:0000313" key="8">
    <source>
        <dbReference type="Proteomes" id="UP000261640"/>
    </source>
</evidence>
<evidence type="ECO:0000313" key="7">
    <source>
        <dbReference type="Ensembl" id="ENSMAMP00000009158.1"/>
    </source>
</evidence>
<dbReference type="GO" id="GO:0043565">
    <property type="term" value="F:sequence-specific DNA binding"/>
    <property type="evidence" value="ECO:0007669"/>
    <property type="project" value="InterPro"/>
</dbReference>
<name>A0A3Q3L5D3_9TELE</name>
<dbReference type="AlphaFoldDB" id="A0A3Q3L5D3"/>
<evidence type="ECO:0000256" key="5">
    <source>
        <dbReference type="RuleBase" id="RU004020"/>
    </source>
</evidence>
<keyword evidence="4" id="KW-0539">Nucleus</keyword>
<dbReference type="GO" id="GO:0003700">
    <property type="term" value="F:DNA-binding transcription factor activity"/>
    <property type="evidence" value="ECO:0007669"/>
    <property type="project" value="InterPro"/>
</dbReference>
<organism evidence="7 8">
    <name type="scientific">Mastacembelus armatus</name>
    <name type="common">zig-zag eel</name>
    <dbReference type="NCBI Taxonomy" id="205130"/>
    <lineage>
        <taxon>Eukaryota</taxon>
        <taxon>Metazoa</taxon>
        <taxon>Chordata</taxon>
        <taxon>Craniata</taxon>
        <taxon>Vertebrata</taxon>
        <taxon>Euteleostomi</taxon>
        <taxon>Actinopterygii</taxon>
        <taxon>Neopterygii</taxon>
        <taxon>Teleostei</taxon>
        <taxon>Neoteleostei</taxon>
        <taxon>Acanthomorphata</taxon>
        <taxon>Anabantaria</taxon>
        <taxon>Synbranchiformes</taxon>
        <taxon>Mastacembelidae</taxon>
        <taxon>Mastacembelus</taxon>
    </lineage>
</organism>
<sequence>MDAGESSLPDTINPNNFPAKLWRLVNNPDNRAISWDSLGEVIIIDQKLFECHILNPSTTASDNADIFKTTNFSSFVRQLNLYGFRKVDPAAKAIHHYIWDSGRYHYFYNPNFKRNHPELVASLRRLTVDNKAKIQAGLNVNCRPPSRYQRFCLDVDGKDKNVKRGKCHCITHHGCGQASLNRYPVNMFCHGDYNHDLQTKENQEEKKCDVNLDAIFKIADEVMQTPNNNCLVKAVTPEKTGPVLEVPFNTNNAMLCNTPGSTIKANPSGSFDVVTQKQQEEYVVSVPEQMPEDAIFEVSFYSVDFLKVFSFIICKDKELHQNEREKRKCNSLAEDLYIVCCCFLCALVRLPVKKQRTLRS</sequence>
<dbReference type="InParanoid" id="A0A3Q3L5D3"/>
<evidence type="ECO:0000256" key="4">
    <source>
        <dbReference type="ARBA" id="ARBA00023242"/>
    </source>
</evidence>
<dbReference type="STRING" id="205130.ENSMAMP00000009158"/>
<dbReference type="InterPro" id="IPR036388">
    <property type="entry name" value="WH-like_DNA-bd_sf"/>
</dbReference>
<dbReference type="SMART" id="SM00415">
    <property type="entry name" value="HSF"/>
    <property type="match status" value="1"/>
</dbReference>
<evidence type="ECO:0000256" key="2">
    <source>
        <dbReference type="ARBA" id="ARBA00006403"/>
    </source>
</evidence>
<evidence type="ECO:0000259" key="6">
    <source>
        <dbReference type="SMART" id="SM00415"/>
    </source>
</evidence>
<dbReference type="GeneTree" id="ENSGT00510000048674"/>
<dbReference type="PANTHER" id="PTHR10015">
    <property type="entry name" value="HEAT SHOCK TRANSCRIPTION FACTOR"/>
    <property type="match status" value="1"/>
</dbReference>
<reference evidence="7" key="2">
    <citation type="submission" date="2025-09" db="UniProtKB">
        <authorList>
            <consortium name="Ensembl"/>
        </authorList>
    </citation>
    <scope>IDENTIFICATION</scope>
</reference>
<dbReference type="PANTHER" id="PTHR10015:SF336">
    <property type="entry name" value="HEAT SHOCK TRANSCRIPTION FACTOR, Y-LINKED"/>
    <property type="match status" value="1"/>
</dbReference>
<keyword evidence="8" id="KW-1185">Reference proteome</keyword>
<feature type="domain" description="HSF-type DNA-binding" evidence="6">
    <location>
        <begin position="13"/>
        <end position="126"/>
    </location>
</feature>
<evidence type="ECO:0000256" key="3">
    <source>
        <dbReference type="ARBA" id="ARBA00023125"/>
    </source>
</evidence>
<dbReference type="Ensembl" id="ENSMAMT00000009400.2">
    <property type="protein sequence ID" value="ENSMAMP00000009158.1"/>
    <property type="gene ID" value="ENSMAMG00000006168.2"/>
</dbReference>
<protein>
    <recommendedName>
        <fullName evidence="6">HSF-type DNA-binding domain-containing protein</fullName>
    </recommendedName>
</protein>
<dbReference type="GO" id="GO:0005634">
    <property type="term" value="C:nucleus"/>
    <property type="evidence" value="ECO:0007669"/>
    <property type="project" value="UniProtKB-SubCell"/>
</dbReference>
<evidence type="ECO:0000256" key="1">
    <source>
        <dbReference type="ARBA" id="ARBA00004123"/>
    </source>
</evidence>
<comment type="subcellular location">
    <subcellularLocation>
        <location evidence="1">Nucleus</location>
    </subcellularLocation>
</comment>
<keyword evidence="3" id="KW-0238">DNA-binding</keyword>
<proteinExistence type="inferred from homology"/>
<accession>A0A3Q3L5D3</accession>